<evidence type="ECO:0000313" key="3">
    <source>
        <dbReference type="EMBL" id="MVO11003.1"/>
    </source>
</evidence>
<dbReference type="Proteomes" id="UP000431264">
    <property type="component" value="Unassembled WGS sequence"/>
</dbReference>
<dbReference type="EMBL" id="WQLW01000019">
    <property type="protein sequence ID" value="MVO11003.1"/>
    <property type="molecule type" value="Genomic_DNA"/>
</dbReference>
<keyword evidence="2" id="KW-0732">Signal</keyword>
<feature type="region of interest" description="Disordered" evidence="1">
    <location>
        <begin position="34"/>
        <end position="57"/>
    </location>
</feature>
<evidence type="ECO:0008006" key="5">
    <source>
        <dbReference type="Google" id="ProtNLM"/>
    </source>
</evidence>
<keyword evidence="4" id="KW-1185">Reference proteome</keyword>
<comment type="caution">
    <text evidence="3">The sequence shown here is derived from an EMBL/GenBank/DDBJ whole genome shotgun (WGS) entry which is preliminary data.</text>
</comment>
<dbReference type="PROSITE" id="PS51257">
    <property type="entry name" value="PROKAR_LIPOPROTEIN"/>
    <property type="match status" value="1"/>
</dbReference>
<gene>
    <name evidence="3" type="ORF">GOQ30_17660</name>
</gene>
<sequence>MKKIFFPLVVVLLVSLSTISCTTDSYDADMEQNTANIHADDNNETVETDPIIIPKKD</sequence>
<dbReference type="OrthoDB" id="1380404at2"/>
<dbReference type="RefSeq" id="WP_157504315.1">
    <property type="nucleotide sequence ID" value="NZ_VDCZ01000019.1"/>
</dbReference>
<reference evidence="4" key="1">
    <citation type="submission" date="2019-05" db="EMBL/GenBank/DDBJ databases">
        <title>Flavobacterium profundi sp. nov., isolated from a deep-sea seamount.</title>
        <authorList>
            <person name="Zhang D.-C."/>
        </authorList>
    </citation>
    <scope>NUCLEOTIDE SEQUENCE [LARGE SCALE GENOMIC DNA]</scope>
    <source>
        <strain evidence="4">TP390</strain>
    </source>
</reference>
<evidence type="ECO:0000256" key="2">
    <source>
        <dbReference type="SAM" id="SignalP"/>
    </source>
</evidence>
<feature type="chain" id="PRO_5026021679" description="Secreted protein" evidence="2">
    <location>
        <begin position="23"/>
        <end position="57"/>
    </location>
</feature>
<proteinExistence type="predicted"/>
<evidence type="ECO:0000256" key="1">
    <source>
        <dbReference type="SAM" id="MobiDB-lite"/>
    </source>
</evidence>
<feature type="signal peptide" evidence="2">
    <location>
        <begin position="1"/>
        <end position="22"/>
    </location>
</feature>
<organism evidence="3 4">
    <name type="scientific">Flavobacterium profundi</name>
    <dbReference type="NCBI Taxonomy" id="1774945"/>
    <lineage>
        <taxon>Bacteria</taxon>
        <taxon>Pseudomonadati</taxon>
        <taxon>Bacteroidota</taxon>
        <taxon>Flavobacteriia</taxon>
        <taxon>Flavobacteriales</taxon>
        <taxon>Flavobacteriaceae</taxon>
        <taxon>Flavobacterium</taxon>
    </lineage>
</organism>
<protein>
    <recommendedName>
        <fullName evidence="5">Secreted protein</fullName>
    </recommendedName>
</protein>
<dbReference type="AlphaFoldDB" id="A0A6I4IVT8"/>
<name>A0A6I4IVT8_9FLAO</name>
<accession>A0A6I4IVT8</accession>
<evidence type="ECO:0000313" key="4">
    <source>
        <dbReference type="Proteomes" id="UP000431264"/>
    </source>
</evidence>